<dbReference type="Pfam" id="PF07185">
    <property type="entry name" value="DUF1404"/>
    <property type="match status" value="1"/>
</dbReference>
<accession>A0A2R6AMD6</accession>
<organism evidence="2 3">
    <name type="scientific">Candidatus Marsarchaeota G2 archaeon OSP_D</name>
    <dbReference type="NCBI Taxonomy" id="1978157"/>
    <lineage>
        <taxon>Archaea</taxon>
        <taxon>Candidatus Marsarchaeota</taxon>
        <taxon>Candidatus Marsarchaeota group 2</taxon>
    </lineage>
</organism>
<evidence type="ECO:0008006" key="4">
    <source>
        <dbReference type="Google" id="ProtNLM"/>
    </source>
</evidence>
<evidence type="ECO:0000313" key="2">
    <source>
        <dbReference type="EMBL" id="PSN87522.1"/>
    </source>
</evidence>
<keyword evidence="1" id="KW-0812">Transmembrane</keyword>
<feature type="transmembrane region" description="Helical" evidence="1">
    <location>
        <begin position="158"/>
        <end position="182"/>
    </location>
</feature>
<dbReference type="EMBL" id="NEXE01000158">
    <property type="protein sequence ID" value="PSN87522.1"/>
    <property type="molecule type" value="Genomic_DNA"/>
</dbReference>
<comment type="caution">
    <text evidence="2">The sequence shown here is derived from an EMBL/GenBank/DDBJ whole genome shotgun (WGS) entry which is preliminary data.</text>
</comment>
<keyword evidence="1" id="KW-1133">Transmembrane helix</keyword>
<feature type="transmembrane region" description="Helical" evidence="1">
    <location>
        <begin position="42"/>
        <end position="60"/>
    </location>
</feature>
<name>A0A2R6AMD6_9ARCH</name>
<dbReference type="InterPro" id="IPR009844">
    <property type="entry name" value="DUF1404"/>
</dbReference>
<dbReference type="Proteomes" id="UP000240322">
    <property type="component" value="Unassembled WGS sequence"/>
</dbReference>
<dbReference type="AlphaFoldDB" id="A0A2R6AMD6"/>
<proteinExistence type="predicted"/>
<protein>
    <recommendedName>
        <fullName evidence="4">DUF1404 domain-containing protein</fullName>
    </recommendedName>
</protein>
<evidence type="ECO:0000256" key="1">
    <source>
        <dbReference type="SAM" id="Phobius"/>
    </source>
</evidence>
<feature type="transmembrane region" description="Helical" evidence="1">
    <location>
        <begin position="120"/>
        <end position="138"/>
    </location>
</feature>
<sequence length="195" mass="21322">MSHASRVRGSRKPHLALGAVLVASFINPFTERVEFASPLVFMFSHYALFAAGLILGYTLLGLRKWVWVAGVVVAVFWHLPGPFALSAGLPSFRAVEEVTMLLGGLLMGSNIKTMKQVTKLTLTVLWVVGDTALSVLFIGEPTLYSHSKIAYSPYRPSAFPITGVAMVLWMNAVLIYLVYAYVRRVSTTMVKAQGA</sequence>
<gene>
    <name evidence="2" type="ORF">B9Q03_10440</name>
</gene>
<keyword evidence="1" id="KW-0472">Membrane</keyword>
<reference evidence="2 3" key="1">
    <citation type="submission" date="2017-04" db="EMBL/GenBank/DDBJ databases">
        <title>Novel microbial lineages endemic to geothermal iron-oxide mats fill important gaps in the evolutionary history of Archaea.</title>
        <authorList>
            <person name="Jay Z.J."/>
            <person name="Beam J.P."/>
            <person name="Dlakic M."/>
            <person name="Rusch D.B."/>
            <person name="Kozubal M.A."/>
            <person name="Inskeep W.P."/>
        </authorList>
    </citation>
    <scope>NUCLEOTIDE SEQUENCE [LARGE SCALE GENOMIC DNA]</scope>
    <source>
        <strain evidence="2">OSP_D</strain>
    </source>
</reference>
<evidence type="ECO:0000313" key="3">
    <source>
        <dbReference type="Proteomes" id="UP000240322"/>
    </source>
</evidence>